<dbReference type="Pfam" id="PF00480">
    <property type="entry name" value="ROK"/>
    <property type="match status" value="1"/>
</dbReference>
<dbReference type="InterPro" id="IPR000600">
    <property type="entry name" value="ROK"/>
</dbReference>
<dbReference type="InterPro" id="IPR043129">
    <property type="entry name" value="ATPase_NBD"/>
</dbReference>
<evidence type="ECO:0000313" key="2">
    <source>
        <dbReference type="EMBL" id="XBH20620.1"/>
    </source>
</evidence>
<gene>
    <name evidence="2" type="ORF">V5R04_10280</name>
</gene>
<dbReference type="SUPFAM" id="SSF53067">
    <property type="entry name" value="Actin-like ATPase domain"/>
    <property type="match status" value="1"/>
</dbReference>
<accession>A0AAU7DSG1</accession>
<protein>
    <submittedName>
        <fullName evidence="2">ROK family protein</fullName>
    </submittedName>
</protein>
<comment type="similarity">
    <text evidence="1">Belongs to the ROK (NagC/XylR) family.</text>
</comment>
<dbReference type="EMBL" id="CP146203">
    <property type="protein sequence ID" value="XBH20620.1"/>
    <property type="molecule type" value="Genomic_DNA"/>
</dbReference>
<organism evidence="2">
    <name type="scientific">Jonesiaceae bacterium BS-20</name>
    <dbReference type="NCBI Taxonomy" id="3120821"/>
    <lineage>
        <taxon>Bacteria</taxon>
        <taxon>Bacillati</taxon>
        <taxon>Actinomycetota</taxon>
        <taxon>Actinomycetes</taxon>
        <taxon>Micrococcales</taxon>
        <taxon>Jonesiaceae</taxon>
    </lineage>
</organism>
<dbReference type="Gene3D" id="3.30.420.40">
    <property type="match status" value="2"/>
</dbReference>
<proteinExistence type="inferred from homology"/>
<dbReference type="AlphaFoldDB" id="A0AAU7DSG1"/>
<reference evidence="2" key="1">
    <citation type="submission" date="2024-02" db="EMBL/GenBank/DDBJ databases">
        <title>Tomenella chthoni gen. nov. sp. nov., a member of the family Jonesiaceae isolated from bat guano.</title>
        <authorList>
            <person name="Miller S.L."/>
            <person name="King J."/>
            <person name="Sankaranarayanan K."/>
            <person name="Lawson P.A."/>
        </authorList>
    </citation>
    <scope>NUCLEOTIDE SEQUENCE</scope>
    <source>
        <strain evidence="2">BS-20</strain>
    </source>
</reference>
<evidence type="ECO:0000256" key="1">
    <source>
        <dbReference type="ARBA" id="ARBA00006479"/>
    </source>
</evidence>
<name>A0AAU7DSG1_9MICO</name>
<sequence>MTLSVDCGGGSIKSAVCAPDGALVTRPVVSPTNYPFHPEDLVRLIRNLIAHAGVPIDRLTVGVPGMIRAGKVIYTPHYTRVAGPHTEPSQSLLAAWDHFDLAQALQDATGLPTRVINDSELHGAALVTGHGLEVALTFGTGLGSSHFLGGVLQAHLEISHAPFQSGTTYDAYIGEHVRRELGDDAWSTRILEVVSSLHPVLWWDALFIGGGNAHNLTAAALDALTAMGTDITVVANHVALTGGAKVWSLAEPS</sequence>